<dbReference type="InterPro" id="IPR040014">
    <property type="entry name" value="CIR1"/>
</dbReference>
<feature type="domain" description="CBF1-interacting co-repressor CIR N-terminal" evidence="3">
    <location>
        <begin position="174"/>
        <end position="210"/>
    </location>
</feature>
<dbReference type="InterPro" id="IPR019339">
    <property type="entry name" value="CIR_N_dom"/>
</dbReference>
<dbReference type="GO" id="GO:0003714">
    <property type="term" value="F:transcription corepressor activity"/>
    <property type="evidence" value="ECO:0007669"/>
    <property type="project" value="InterPro"/>
</dbReference>
<dbReference type="OrthoDB" id="6253837at2759"/>
<evidence type="ECO:0000256" key="2">
    <source>
        <dbReference type="SAM" id="MobiDB-lite"/>
    </source>
</evidence>
<reference evidence="4 5" key="1">
    <citation type="submission" date="2015-01" db="EMBL/GenBank/DDBJ databases">
        <title>Evolution of Trichinella species and genotypes.</title>
        <authorList>
            <person name="Korhonen P.K."/>
            <person name="Edoardo P."/>
            <person name="Giuseppe L.R."/>
            <person name="Gasser R.B."/>
        </authorList>
    </citation>
    <scope>NUCLEOTIDE SEQUENCE [LARGE SCALE GENOMIC DNA]</scope>
    <source>
        <strain evidence="4">ISS1980</strain>
    </source>
</reference>
<feature type="compositionally biased region" description="Basic residues" evidence="2">
    <location>
        <begin position="438"/>
        <end position="449"/>
    </location>
</feature>
<keyword evidence="1" id="KW-0175">Coiled coil</keyword>
<gene>
    <name evidence="4" type="primary">CIR1</name>
    <name evidence="4" type="ORF">T10_7412</name>
</gene>
<feature type="coiled-coil region" evidence="1">
    <location>
        <begin position="186"/>
        <end position="217"/>
    </location>
</feature>
<evidence type="ECO:0000313" key="5">
    <source>
        <dbReference type="Proteomes" id="UP000054843"/>
    </source>
</evidence>
<evidence type="ECO:0000313" key="4">
    <source>
        <dbReference type="EMBL" id="KRZ79820.1"/>
    </source>
</evidence>
<keyword evidence="5" id="KW-1185">Reference proteome</keyword>
<feature type="domain" description="CBF1-interacting co-repressor CIR N-terminal" evidence="3">
    <location>
        <begin position="75"/>
        <end position="111"/>
    </location>
</feature>
<proteinExistence type="predicted"/>
<protein>
    <submittedName>
        <fullName evidence="4">Corepressor interacting with RBPJ 1</fullName>
    </submittedName>
</protein>
<comment type="caution">
    <text evidence="4">The sequence shown here is derived from an EMBL/GenBank/DDBJ whole genome shotgun (WGS) entry which is preliminary data.</text>
</comment>
<dbReference type="AlphaFoldDB" id="A0A0V1N7J0"/>
<sequence>MTFKERMLHEMALLGDEKARLGLAFMYDAPAGVKAEEKELHPDLEPKFEWQRKYNAPLKLKKMGKGFNNYMSKKDFHPSAIWNLKKVFMAEQKLAAEKKKQEELRAQYEKEQEILNNRALLGDEKARLGLAFMYDAPAGVKAEQKELHPDLEPKFEWQRKYNAPRFNNYMSKKDFHPSAIWNLKKVFMAEQKLAAEKKKQEELRAQYEKEQEILNNRALLGDEKARLGLAFMYDAPAGVKAEEKELHPDLEPKFEWQRKYNAPRESWAKGDDTIRDQPFGIQVRNVRCVKCHKWGHINTDRECPLFNMSGNFEDAGYCTNPSDLIKLARSNPGTSTQMDTTKHFVEKQPDTAADNDQLEHTNELLSDMHSEYGLTLKQRIVDDVRADIAIEKMGKKIEDLEMPKITEEQLMFAFLQSLTEKERSKIFNKFFNYSKKSKGKKLARKKRRHEVVGSDSARSDSSSSTSESDSYSAKSKHKRVREKQQKSDDHEREEKCGHYNKEKTAAQHVKKDAGRESRRHRSPSLNYNKKYKSHRRRSSSFDNDRKRSRN</sequence>
<dbReference type="PANTHER" id="PTHR13151">
    <property type="entry name" value="CBF1 INTERACTING COREPRESSOR CIR"/>
    <property type="match status" value="1"/>
</dbReference>
<dbReference type="STRING" id="268474.A0A0V1N7J0"/>
<accession>A0A0V1N7J0</accession>
<feature type="compositionally biased region" description="Basic residues" evidence="2">
    <location>
        <begin position="529"/>
        <end position="538"/>
    </location>
</feature>
<dbReference type="Pfam" id="PF10197">
    <property type="entry name" value="Cir_N"/>
    <property type="match status" value="2"/>
</dbReference>
<dbReference type="PANTHER" id="PTHR13151:SF2">
    <property type="entry name" value="COREPRESSOR INTERACTING WITH RBPJ 1"/>
    <property type="match status" value="1"/>
</dbReference>
<dbReference type="GO" id="GO:0005634">
    <property type="term" value="C:nucleus"/>
    <property type="evidence" value="ECO:0007669"/>
    <property type="project" value="TreeGrafter"/>
</dbReference>
<evidence type="ECO:0000259" key="3">
    <source>
        <dbReference type="SMART" id="SM01083"/>
    </source>
</evidence>
<feature type="compositionally biased region" description="Low complexity" evidence="2">
    <location>
        <begin position="454"/>
        <end position="473"/>
    </location>
</feature>
<name>A0A0V1N7J0_9BILA</name>
<organism evidence="4 5">
    <name type="scientific">Trichinella papuae</name>
    <dbReference type="NCBI Taxonomy" id="268474"/>
    <lineage>
        <taxon>Eukaryota</taxon>
        <taxon>Metazoa</taxon>
        <taxon>Ecdysozoa</taxon>
        <taxon>Nematoda</taxon>
        <taxon>Enoplea</taxon>
        <taxon>Dorylaimia</taxon>
        <taxon>Trichinellida</taxon>
        <taxon>Trichinellidae</taxon>
        <taxon>Trichinella</taxon>
    </lineage>
</organism>
<feature type="region of interest" description="Disordered" evidence="2">
    <location>
        <begin position="438"/>
        <end position="550"/>
    </location>
</feature>
<dbReference type="SMART" id="SM01083">
    <property type="entry name" value="Cir_N"/>
    <property type="match status" value="2"/>
</dbReference>
<dbReference type="EMBL" id="JYDO01000005">
    <property type="protein sequence ID" value="KRZ79820.1"/>
    <property type="molecule type" value="Genomic_DNA"/>
</dbReference>
<feature type="coiled-coil region" evidence="1">
    <location>
        <begin position="87"/>
        <end position="118"/>
    </location>
</feature>
<dbReference type="Proteomes" id="UP000054843">
    <property type="component" value="Unassembled WGS sequence"/>
</dbReference>
<evidence type="ECO:0000256" key="1">
    <source>
        <dbReference type="SAM" id="Coils"/>
    </source>
</evidence>
<feature type="compositionally biased region" description="Basic and acidic residues" evidence="2">
    <location>
        <begin position="482"/>
        <end position="516"/>
    </location>
</feature>